<comment type="caution">
    <text evidence="1">The sequence shown here is derived from an EMBL/GenBank/DDBJ whole genome shotgun (WGS) entry which is preliminary data.</text>
</comment>
<keyword evidence="2" id="KW-1185">Reference proteome</keyword>
<accession>A0ABP6E0V5</accession>
<evidence type="ECO:0000313" key="2">
    <source>
        <dbReference type="Proteomes" id="UP001501666"/>
    </source>
</evidence>
<dbReference type="Proteomes" id="UP001501666">
    <property type="component" value="Unassembled WGS sequence"/>
</dbReference>
<dbReference type="EMBL" id="BAAATE010000005">
    <property type="protein sequence ID" value="GAA2655684.1"/>
    <property type="molecule type" value="Genomic_DNA"/>
</dbReference>
<proteinExistence type="predicted"/>
<evidence type="ECO:0000313" key="1">
    <source>
        <dbReference type="EMBL" id="GAA2655684.1"/>
    </source>
</evidence>
<organism evidence="1 2">
    <name type="scientific">Nonomuraea recticatena</name>
    <dbReference type="NCBI Taxonomy" id="46178"/>
    <lineage>
        <taxon>Bacteria</taxon>
        <taxon>Bacillati</taxon>
        <taxon>Actinomycetota</taxon>
        <taxon>Actinomycetes</taxon>
        <taxon>Streptosporangiales</taxon>
        <taxon>Streptosporangiaceae</taxon>
        <taxon>Nonomuraea</taxon>
    </lineage>
</organism>
<reference evidence="2" key="1">
    <citation type="journal article" date="2019" name="Int. J. Syst. Evol. Microbiol.">
        <title>The Global Catalogue of Microorganisms (GCM) 10K type strain sequencing project: providing services to taxonomists for standard genome sequencing and annotation.</title>
        <authorList>
            <consortium name="The Broad Institute Genomics Platform"/>
            <consortium name="The Broad Institute Genome Sequencing Center for Infectious Disease"/>
            <person name="Wu L."/>
            <person name="Ma J."/>
        </authorList>
    </citation>
    <scope>NUCLEOTIDE SEQUENCE [LARGE SCALE GENOMIC DNA]</scope>
    <source>
        <strain evidence="2">JCM 6835</strain>
    </source>
</reference>
<name>A0ABP6E0V5_9ACTN</name>
<sequence>MNRAVFNEVSVLWAEHLGQPFPGMGDVFPDFVLADAYMAGIVTSYVGSQRGVLTEEQRRMLSSCARDLRWVLRRVRGREARAFVARSVRIADLILGRATLGERHGQ</sequence>
<gene>
    <name evidence="1" type="ORF">GCM10010412_025180</name>
</gene>
<protein>
    <submittedName>
        <fullName evidence="1">Uncharacterized protein</fullName>
    </submittedName>
</protein>